<feature type="region of interest" description="Disordered" evidence="2">
    <location>
        <begin position="122"/>
        <end position="152"/>
    </location>
</feature>
<dbReference type="Proteomes" id="UP000067626">
    <property type="component" value="Chromosome"/>
</dbReference>
<dbReference type="AlphaFoldDB" id="A0A0K1E5Y6"/>
<protein>
    <recommendedName>
        <fullName evidence="3">SWIM-type domain-containing protein</fullName>
    </recommendedName>
</protein>
<dbReference type="InterPro" id="IPR011989">
    <property type="entry name" value="ARM-like"/>
</dbReference>
<keyword evidence="1" id="KW-0863">Zinc-finger</keyword>
<dbReference type="KEGG" id="ccro:CMC5_001950"/>
<evidence type="ECO:0000313" key="5">
    <source>
        <dbReference type="Proteomes" id="UP000067626"/>
    </source>
</evidence>
<evidence type="ECO:0000256" key="2">
    <source>
        <dbReference type="SAM" id="MobiDB-lite"/>
    </source>
</evidence>
<feature type="domain" description="SWIM-type" evidence="3">
    <location>
        <begin position="60"/>
        <end position="104"/>
    </location>
</feature>
<dbReference type="Gene3D" id="1.25.10.10">
    <property type="entry name" value="Leucine-rich Repeat Variant"/>
    <property type="match status" value="1"/>
</dbReference>
<proteinExistence type="predicted"/>
<accession>A0A0K1E5Y6</accession>
<dbReference type="InterPro" id="IPR016024">
    <property type="entry name" value="ARM-type_fold"/>
</dbReference>
<evidence type="ECO:0000259" key="3">
    <source>
        <dbReference type="PROSITE" id="PS50966"/>
    </source>
</evidence>
<dbReference type="OrthoDB" id="5477804at2"/>
<dbReference type="EMBL" id="CP012159">
    <property type="protein sequence ID" value="AKT36082.1"/>
    <property type="molecule type" value="Genomic_DNA"/>
</dbReference>
<evidence type="ECO:0000256" key="1">
    <source>
        <dbReference type="PROSITE-ProRule" id="PRU00325"/>
    </source>
</evidence>
<dbReference type="STRING" id="52.CMC5_001950"/>
<feature type="compositionally biased region" description="Low complexity" evidence="2">
    <location>
        <begin position="122"/>
        <end position="142"/>
    </location>
</feature>
<dbReference type="RefSeq" id="WP_063796191.1">
    <property type="nucleotide sequence ID" value="NZ_CP012159.1"/>
</dbReference>
<reference evidence="4 5" key="1">
    <citation type="submission" date="2015-07" db="EMBL/GenBank/DDBJ databases">
        <title>Genome analysis of myxobacterium Chondromyces crocatus Cm c5 reveals a high potential for natural compound synthesis and the genetic basis for the loss of fruiting body formation.</title>
        <authorList>
            <person name="Zaburannyi N."/>
            <person name="Bunk B."/>
            <person name="Maier J."/>
            <person name="Overmann J."/>
            <person name="Mueller R."/>
        </authorList>
    </citation>
    <scope>NUCLEOTIDE SEQUENCE [LARGE SCALE GENOMIC DNA]</scope>
    <source>
        <strain evidence="4 5">Cm c5</strain>
    </source>
</reference>
<keyword evidence="5" id="KW-1185">Reference proteome</keyword>
<dbReference type="InterPro" id="IPR007527">
    <property type="entry name" value="Znf_SWIM"/>
</dbReference>
<dbReference type="GO" id="GO:0008270">
    <property type="term" value="F:zinc ion binding"/>
    <property type="evidence" value="ECO:0007669"/>
    <property type="project" value="UniProtKB-KW"/>
</dbReference>
<organism evidence="4 5">
    <name type="scientific">Chondromyces crocatus</name>
    <dbReference type="NCBI Taxonomy" id="52"/>
    <lineage>
        <taxon>Bacteria</taxon>
        <taxon>Pseudomonadati</taxon>
        <taxon>Myxococcota</taxon>
        <taxon>Polyangia</taxon>
        <taxon>Polyangiales</taxon>
        <taxon>Polyangiaceae</taxon>
        <taxon>Chondromyces</taxon>
    </lineage>
</organism>
<keyword evidence="1" id="KW-0862">Zinc</keyword>
<name>A0A0K1E5Y6_CHOCO</name>
<sequence length="988" mass="106323">MTETLEEAKRIGTGELRSWISDAGELRKGAELYDKGQLLNLSRHRAKLFCDAKGSGASPYKVMITYADKPIPTFKAQCSCPAAVRGRGRGGFCKHGAALMVAWARAPESFLVSNGPAPGAVASSAASTGASASPGAASPGAPKRNEVKKGKVSAQELMRAGVEQVGTLVRELGVAGVASLSEEREEQVQLLGQTLRENRLRRLSARTIELGQLLGAARTSGATVMPGRYTGLLADLLLTARKLEKHLGGEPLEDRHVEELIGKTWQKGDRVPVRDLQLVEYAFITKTTSDGFVVRESRFFDIASGLHHSEKQILPAAIARRTEPKPSRAGYLLAGARGTTFPGFAPHRIDFDDLGDGRLLDPSVYAAMVEKALPGAGAALAALQEHRKDIFAPDRMPVALRVDALLFRGNRLEAVDDQGNTLHLPEDQALEERLAGALHAGKLRALVGDMGIDAALATLWPAAAIIEGPLGLELRGVMDADGERKVALEGSAWVVAARAAGISGAAIALGEVREELADLFLGGLSGLTARRTEPLALRLEELGLSKQAALLRTLALKPEPSERLDDFIKLYQVLEIALVRLTAAAHVDRATVVAVPTYAGVYVHPPEELLEPGEVTRRRAQGTLNRYQAAIHYARYYEALPPEALVTSIFPIWADGAAAPHVMAAFASRPEEGIEAAAKALSVTTARMARITAVRVLEGVGLASVKDRQRATFAANAELMLRQISRESRDGGVRALARAALDAIEVAQVGSDVTVRRRKLDEQRQVEDLCRELLTAPKREERLEALRQLEHLGIATAIPAIRQAFWSDASTLVRDDACHVLAMLGDSQMVEVFVRMLASRAEDEHSARVAAQALGLLGDVRGLDELLSAYAEGYKPGIMMDAIRRFGPVALEPLVALVEARPEIATRQAALSALQALDDKELADFLTARLKARRGQADLPEKAQISLRLAEVHVYTRRAVASVVKELLAGEETPDALRASRNARKVLG</sequence>
<dbReference type="SUPFAM" id="SSF48371">
    <property type="entry name" value="ARM repeat"/>
    <property type="match status" value="1"/>
</dbReference>
<gene>
    <name evidence="4" type="ORF">CMC5_001950</name>
</gene>
<keyword evidence="1" id="KW-0479">Metal-binding</keyword>
<evidence type="ECO:0000313" key="4">
    <source>
        <dbReference type="EMBL" id="AKT36082.1"/>
    </source>
</evidence>
<dbReference type="Pfam" id="PF13646">
    <property type="entry name" value="HEAT_2"/>
    <property type="match status" value="1"/>
</dbReference>
<dbReference type="PROSITE" id="PS50966">
    <property type="entry name" value="ZF_SWIM"/>
    <property type="match status" value="1"/>
</dbReference>